<dbReference type="Pfam" id="PF05159">
    <property type="entry name" value="Capsule_synth"/>
    <property type="match status" value="1"/>
</dbReference>
<dbReference type="InterPro" id="IPR043148">
    <property type="entry name" value="TagF_C"/>
</dbReference>
<name>A0A644TPN6_9ZZZZ</name>
<accession>A0A644TPN6</accession>
<dbReference type="Gene3D" id="3.40.50.12580">
    <property type="match status" value="1"/>
</dbReference>
<dbReference type="EMBL" id="VSSQ01000044">
    <property type="protein sequence ID" value="MPL68884.1"/>
    <property type="molecule type" value="Genomic_DNA"/>
</dbReference>
<keyword evidence="1" id="KW-0812">Transmembrane</keyword>
<gene>
    <name evidence="2" type="ORF">SDC9_14617</name>
</gene>
<keyword evidence="1" id="KW-0472">Membrane</keyword>
<dbReference type="GO" id="GO:0015774">
    <property type="term" value="P:polysaccharide transport"/>
    <property type="evidence" value="ECO:0007669"/>
    <property type="project" value="InterPro"/>
</dbReference>
<reference evidence="2" key="1">
    <citation type="submission" date="2019-08" db="EMBL/GenBank/DDBJ databases">
        <authorList>
            <person name="Kucharzyk K."/>
            <person name="Murdoch R.W."/>
            <person name="Higgins S."/>
            <person name="Loffler F."/>
        </authorList>
    </citation>
    <scope>NUCLEOTIDE SEQUENCE</scope>
</reference>
<organism evidence="2">
    <name type="scientific">bioreactor metagenome</name>
    <dbReference type="NCBI Taxonomy" id="1076179"/>
    <lineage>
        <taxon>unclassified sequences</taxon>
        <taxon>metagenomes</taxon>
        <taxon>ecological metagenomes</taxon>
    </lineage>
</organism>
<dbReference type="InterPro" id="IPR007833">
    <property type="entry name" value="Capsule_polysaccharide_synth"/>
</dbReference>
<keyword evidence="1" id="KW-1133">Transmembrane helix</keyword>
<evidence type="ECO:0000313" key="2">
    <source>
        <dbReference type="EMBL" id="MPL68884.1"/>
    </source>
</evidence>
<dbReference type="AlphaFoldDB" id="A0A644TPN6"/>
<evidence type="ECO:0008006" key="3">
    <source>
        <dbReference type="Google" id="ProtNLM"/>
    </source>
</evidence>
<evidence type="ECO:0000256" key="1">
    <source>
        <dbReference type="SAM" id="Phobius"/>
    </source>
</evidence>
<feature type="transmembrane region" description="Helical" evidence="1">
    <location>
        <begin position="47"/>
        <end position="70"/>
    </location>
</feature>
<comment type="caution">
    <text evidence="2">The sequence shown here is derived from an EMBL/GenBank/DDBJ whole genome shotgun (WGS) entry which is preliminary data.</text>
</comment>
<proteinExistence type="predicted"/>
<dbReference type="GO" id="GO:0000271">
    <property type="term" value="P:polysaccharide biosynthetic process"/>
    <property type="evidence" value="ECO:0007669"/>
    <property type="project" value="InterPro"/>
</dbReference>
<protein>
    <recommendedName>
        <fullName evidence="3">Capsule polysaccharide biosynthesis protein</fullName>
    </recommendedName>
</protein>
<sequence>MALQTLYNLYKKRFGANMHETDLKAFEKLIKSVLLEKISCAKKEEKIVIFLTPWVNTSVPYFSFLLAYIYRFQGYNVRIIWDDLLSYNEGRTDREQKVIEKFLFSFEENVIPIKRLSMFDAKENNDKINYYEVERLAKLKTIHQVKSATLLHDSTDIVEKYKKSLMQVLPFVTGVFSECTNEVFIIPGGICANTGLFYLLGKKYPKVRIASYDSGERTLLLGKDNVATHLRDIETIILNLNNITDKGKERYCKSAKIELSLRMSGNDKDRTQKINSENDKKEYNYDIFIPLNIEWDSAALGMEMIFEDSFQWLKETIEFTMKNTEYTIIIRQHPHERRFNSSVFLKQWFKKALYDEKRIRFVSCDENINSYSILKNVKVVLPWSSTIGIEAAMLGKNVVVHNNCYYSKLPFVISCDSKKKYFEMIVKCIEENMPNQHVNEAEICYYFSQCCNWTRNTNFTPIPADFNRLIARPFEEIVQDETIQDILKCLCENIPMALLNHYRNEKIFYDENDNDKII</sequence>